<dbReference type="AlphaFoldDB" id="A0A1G9FNY4"/>
<dbReference type="InterPro" id="IPR000653">
    <property type="entry name" value="DegT/StrS_aminotransferase"/>
</dbReference>
<dbReference type="PANTHER" id="PTHR30244:SF42">
    <property type="entry name" value="UDP-2-ACETAMIDO-2-DEOXY-3-OXO-D-GLUCURONATE AMINOTRANSFERASE"/>
    <property type="match status" value="1"/>
</dbReference>
<accession>A0A1G9FNY4</accession>
<keyword evidence="3" id="KW-1185">Reference proteome</keyword>
<reference evidence="3" key="1">
    <citation type="submission" date="2016-10" db="EMBL/GenBank/DDBJ databases">
        <authorList>
            <person name="Varghese N."/>
            <person name="Submissions S."/>
        </authorList>
    </citation>
    <scope>NUCLEOTIDE SEQUENCE [LARGE SCALE GENOMIC DNA]</scope>
    <source>
        <strain evidence="3">B4,CECT 8067,JCM 17497</strain>
    </source>
</reference>
<dbReference type="GO" id="GO:0008483">
    <property type="term" value="F:transaminase activity"/>
    <property type="evidence" value="ECO:0007669"/>
    <property type="project" value="TreeGrafter"/>
</dbReference>
<dbReference type="Proteomes" id="UP000198882">
    <property type="component" value="Unassembled WGS sequence"/>
</dbReference>
<dbReference type="GO" id="GO:0030170">
    <property type="term" value="F:pyridoxal phosphate binding"/>
    <property type="evidence" value="ECO:0007669"/>
    <property type="project" value="TreeGrafter"/>
</dbReference>
<sequence>MISESPSLFGWSISEPRPAGMESFFEQYTASVTFYGSSKTALRDGLAGLVDPGENVLLPAYLPDAVVEPFHELGLEARYYRLEEHLAPDLVDVERRIDEETAAIMSVNYFGFPQPGLREFTALVDEYDCYHIDDNAHAPLSVDNGTLLGTRGDIGVTSLWKLLPIPNGAILYCNDDAIAEAFEPSSLAGIDDQFRLADYRFICKSLLSDLLDRNAAVRQSVDDFVAGQSAGSVGPYARYENGKGSMSRLSAYVVDDADPISIRATRRDNYRAWRRVFDGRSNADVLYESLPPGICPQVFPVRTSTPQRLLAELEACGVGGAHTWPRLPGVVRDNSTYDVATRLAREIVVLPVHQDLDSSSIDAVGERLEW</sequence>
<dbReference type="InterPro" id="IPR015424">
    <property type="entry name" value="PyrdxlP-dep_Trfase"/>
</dbReference>
<name>A0A1G9FNY4_9EURY</name>
<evidence type="ECO:0000313" key="3">
    <source>
        <dbReference type="Proteomes" id="UP000198882"/>
    </source>
</evidence>
<dbReference type="STRING" id="1095776.SAMN04515672_4220"/>
<evidence type="ECO:0000313" key="2">
    <source>
        <dbReference type="EMBL" id="SDK90090.1"/>
    </source>
</evidence>
<dbReference type="PANTHER" id="PTHR30244">
    <property type="entry name" value="TRANSAMINASE"/>
    <property type="match status" value="1"/>
</dbReference>
<proteinExistence type="inferred from homology"/>
<dbReference type="GO" id="GO:0000271">
    <property type="term" value="P:polysaccharide biosynthetic process"/>
    <property type="evidence" value="ECO:0007669"/>
    <property type="project" value="TreeGrafter"/>
</dbReference>
<gene>
    <name evidence="2" type="ORF">SAMN04515672_4220</name>
</gene>
<dbReference type="EMBL" id="FNFE01000008">
    <property type="protein sequence ID" value="SDK90090.1"/>
    <property type="molecule type" value="Genomic_DNA"/>
</dbReference>
<evidence type="ECO:0000256" key="1">
    <source>
        <dbReference type="RuleBase" id="RU004508"/>
    </source>
</evidence>
<dbReference type="InterPro" id="IPR015421">
    <property type="entry name" value="PyrdxlP-dep_Trfase_major"/>
</dbReference>
<dbReference type="Gene3D" id="3.90.1150.10">
    <property type="entry name" value="Aspartate Aminotransferase, domain 1"/>
    <property type="match status" value="1"/>
</dbReference>
<dbReference type="RefSeq" id="WP_090311450.1">
    <property type="nucleotide sequence ID" value="NZ_FNFE01000008.1"/>
</dbReference>
<protein>
    <submittedName>
        <fullName evidence="2">dTDP-4-amino-4,6-dideoxygalactose transaminase</fullName>
    </submittedName>
</protein>
<dbReference type="SUPFAM" id="SSF53383">
    <property type="entry name" value="PLP-dependent transferases"/>
    <property type="match status" value="1"/>
</dbReference>
<dbReference type="Gene3D" id="3.40.640.10">
    <property type="entry name" value="Type I PLP-dependent aspartate aminotransferase-like (Major domain)"/>
    <property type="match status" value="1"/>
</dbReference>
<organism evidence="2 3">
    <name type="scientific">Natronorubrum texcoconense</name>
    <dbReference type="NCBI Taxonomy" id="1095776"/>
    <lineage>
        <taxon>Archaea</taxon>
        <taxon>Methanobacteriati</taxon>
        <taxon>Methanobacteriota</taxon>
        <taxon>Stenosarchaea group</taxon>
        <taxon>Halobacteria</taxon>
        <taxon>Halobacteriales</taxon>
        <taxon>Natrialbaceae</taxon>
        <taxon>Natronorubrum</taxon>
    </lineage>
</organism>
<dbReference type="InterPro" id="IPR015422">
    <property type="entry name" value="PyrdxlP-dep_Trfase_small"/>
</dbReference>
<dbReference type="OrthoDB" id="358899at2157"/>
<comment type="similarity">
    <text evidence="1">Belongs to the DegT/DnrJ/EryC1 family.</text>
</comment>
<keyword evidence="1" id="KW-0663">Pyridoxal phosphate</keyword>
<dbReference type="Pfam" id="PF01041">
    <property type="entry name" value="DegT_DnrJ_EryC1"/>
    <property type="match status" value="1"/>
</dbReference>